<keyword evidence="3" id="KW-0732">Signal</keyword>
<dbReference type="PROSITE" id="PS00615">
    <property type="entry name" value="C_TYPE_LECTIN_1"/>
    <property type="match status" value="1"/>
</dbReference>
<sequence length="132" mass="15241">MTGGDYERVDHETAQSRCEDIGGYLSFFLTQDELDHFNNERETLGRKEWLGIVKNQTTQVWQTVTGINNTIFDWTTNEPNNVGGVENCIERYTYGTWNDEPCNQLETFSCRLEELVPDHLNCSTDYFLANGN</sequence>
<evidence type="ECO:0000256" key="5">
    <source>
        <dbReference type="ARBA" id="ARBA00023157"/>
    </source>
</evidence>
<gene>
    <name evidence="7" type="ORF">OKIOD_LOCUS9369</name>
</gene>
<keyword evidence="4" id="KW-0430">Lectin</keyword>
<dbReference type="PROSITE" id="PS50041">
    <property type="entry name" value="C_TYPE_LECTIN_2"/>
    <property type="match status" value="1"/>
</dbReference>
<dbReference type="EMBL" id="OU015566">
    <property type="protein sequence ID" value="CAG5103078.1"/>
    <property type="molecule type" value="Genomic_DNA"/>
</dbReference>
<dbReference type="PANTHER" id="PTHR22799:SF1">
    <property type="entry name" value="C-TYPE LECTIN DOMAIN FAMILY 11 MEMBER A"/>
    <property type="match status" value="1"/>
</dbReference>
<evidence type="ECO:0000256" key="1">
    <source>
        <dbReference type="ARBA" id="ARBA00004613"/>
    </source>
</evidence>
<dbReference type="InterPro" id="IPR051663">
    <property type="entry name" value="CLec_Tetranectin-domain"/>
</dbReference>
<feature type="domain" description="C-type lectin" evidence="6">
    <location>
        <begin position="14"/>
        <end position="111"/>
    </location>
</feature>
<evidence type="ECO:0000256" key="3">
    <source>
        <dbReference type="ARBA" id="ARBA00022729"/>
    </source>
</evidence>
<proteinExistence type="predicted"/>
<keyword evidence="2" id="KW-0964">Secreted</keyword>
<dbReference type="InterPro" id="IPR016187">
    <property type="entry name" value="CTDL_fold"/>
</dbReference>
<dbReference type="InterPro" id="IPR018378">
    <property type="entry name" value="C-type_lectin_CS"/>
</dbReference>
<accession>A0ABN7SP13</accession>
<reference evidence="7 8" key="1">
    <citation type="submission" date="2021-04" db="EMBL/GenBank/DDBJ databases">
        <authorList>
            <person name="Bliznina A."/>
        </authorList>
    </citation>
    <scope>NUCLEOTIDE SEQUENCE [LARGE SCALE GENOMIC DNA]</scope>
</reference>
<evidence type="ECO:0000256" key="2">
    <source>
        <dbReference type="ARBA" id="ARBA00022525"/>
    </source>
</evidence>
<keyword evidence="5" id="KW-1015">Disulfide bond</keyword>
<dbReference type="InterPro" id="IPR001304">
    <property type="entry name" value="C-type_lectin-like"/>
</dbReference>
<dbReference type="CDD" id="cd00037">
    <property type="entry name" value="CLECT"/>
    <property type="match status" value="1"/>
</dbReference>
<organism evidence="7 8">
    <name type="scientific">Oikopleura dioica</name>
    <name type="common">Tunicate</name>
    <dbReference type="NCBI Taxonomy" id="34765"/>
    <lineage>
        <taxon>Eukaryota</taxon>
        <taxon>Metazoa</taxon>
        <taxon>Chordata</taxon>
        <taxon>Tunicata</taxon>
        <taxon>Appendicularia</taxon>
        <taxon>Copelata</taxon>
        <taxon>Oikopleuridae</taxon>
        <taxon>Oikopleura</taxon>
    </lineage>
</organism>
<dbReference type="InterPro" id="IPR016186">
    <property type="entry name" value="C-type_lectin-like/link_sf"/>
</dbReference>
<dbReference type="SUPFAM" id="SSF56436">
    <property type="entry name" value="C-type lectin-like"/>
    <property type="match status" value="1"/>
</dbReference>
<evidence type="ECO:0000313" key="8">
    <source>
        <dbReference type="Proteomes" id="UP001158576"/>
    </source>
</evidence>
<name>A0ABN7SP13_OIKDI</name>
<dbReference type="Pfam" id="PF00059">
    <property type="entry name" value="Lectin_C"/>
    <property type="match status" value="1"/>
</dbReference>
<dbReference type="PANTHER" id="PTHR22799">
    <property type="entry name" value="TETRANECTIN-RELATED"/>
    <property type="match status" value="1"/>
</dbReference>
<protein>
    <submittedName>
        <fullName evidence="7">Oidioi.mRNA.OKI2018_I69.chr1.g604.t1.cds</fullName>
    </submittedName>
</protein>
<dbReference type="Proteomes" id="UP001158576">
    <property type="component" value="Chromosome 1"/>
</dbReference>
<keyword evidence="8" id="KW-1185">Reference proteome</keyword>
<evidence type="ECO:0000313" key="7">
    <source>
        <dbReference type="EMBL" id="CAG5103078.1"/>
    </source>
</evidence>
<evidence type="ECO:0000259" key="6">
    <source>
        <dbReference type="PROSITE" id="PS50041"/>
    </source>
</evidence>
<comment type="subcellular location">
    <subcellularLocation>
        <location evidence="1">Secreted</location>
    </subcellularLocation>
</comment>
<evidence type="ECO:0000256" key="4">
    <source>
        <dbReference type="ARBA" id="ARBA00022734"/>
    </source>
</evidence>
<dbReference type="Gene3D" id="3.10.100.10">
    <property type="entry name" value="Mannose-Binding Protein A, subunit A"/>
    <property type="match status" value="1"/>
</dbReference>